<evidence type="ECO:0000259" key="2">
    <source>
        <dbReference type="Pfam" id="PF13400"/>
    </source>
</evidence>
<proteinExistence type="predicted"/>
<evidence type="ECO:0000313" key="4">
    <source>
        <dbReference type="Proteomes" id="UP001499938"/>
    </source>
</evidence>
<feature type="transmembrane region" description="Helical" evidence="1">
    <location>
        <begin position="25"/>
        <end position="46"/>
    </location>
</feature>
<protein>
    <recommendedName>
        <fullName evidence="2">Putative Flp pilus-assembly TadG-like N-terminal domain-containing protein</fullName>
    </recommendedName>
</protein>
<gene>
    <name evidence="3" type="ORF">GCM10009811_04730</name>
</gene>
<keyword evidence="1" id="KW-0812">Transmembrane</keyword>
<accession>A0ABN2LBE2</accession>
<reference evidence="3 4" key="1">
    <citation type="journal article" date="2019" name="Int. J. Syst. Evol. Microbiol.">
        <title>The Global Catalogue of Microorganisms (GCM) 10K type strain sequencing project: providing services to taxonomists for standard genome sequencing and annotation.</title>
        <authorList>
            <consortium name="The Broad Institute Genomics Platform"/>
            <consortium name="The Broad Institute Genome Sequencing Center for Infectious Disease"/>
            <person name="Wu L."/>
            <person name="Ma J."/>
        </authorList>
    </citation>
    <scope>NUCLEOTIDE SEQUENCE [LARGE SCALE GENOMIC DNA]</scope>
    <source>
        <strain evidence="3 4">JCM 15592</strain>
    </source>
</reference>
<keyword evidence="1" id="KW-0472">Membrane</keyword>
<keyword evidence="4" id="KW-1185">Reference proteome</keyword>
<sequence>MILWQPTHQTSRRHSLRPGQDDGSISLLILGLCVIALTLILGIITVTTVHLARIRLLDAADAAALNAADAIDSRVYTDGVGSAVPLTDDSVWLAASDSLASRSMPDRVRSWSLAPGTGSPDGETAVVVVTGTAELPILSRAVEFIGSSITLTVESRARATVAG</sequence>
<evidence type="ECO:0000256" key="1">
    <source>
        <dbReference type="SAM" id="Phobius"/>
    </source>
</evidence>
<feature type="domain" description="Putative Flp pilus-assembly TadG-like N-terminal" evidence="2">
    <location>
        <begin position="23"/>
        <end position="69"/>
    </location>
</feature>
<dbReference type="EMBL" id="BAAAPO010000007">
    <property type="protein sequence ID" value="GAA1782247.1"/>
    <property type="molecule type" value="Genomic_DNA"/>
</dbReference>
<dbReference type="RefSeq" id="WP_344080745.1">
    <property type="nucleotide sequence ID" value="NZ_BAAAPO010000007.1"/>
</dbReference>
<organism evidence="3 4">
    <name type="scientific">Nostocoides veronense</name>
    <dbReference type="NCBI Taxonomy" id="330836"/>
    <lineage>
        <taxon>Bacteria</taxon>
        <taxon>Bacillati</taxon>
        <taxon>Actinomycetota</taxon>
        <taxon>Actinomycetes</taxon>
        <taxon>Micrococcales</taxon>
        <taxon>Intrasporangiaceae</taxon>
        <taxon>Nostocoides</taxon>
    </lineage>
</organism>
<dbReference type="InterPro" id="IPR028087">
    <property type="entry name" value="Tad_N"/>
</dbReference>
<dbReference type="Pfam" id="PF13400">
    <property type="entry name" value="Tad"/>
    <property type="match status" value="1"/>
</dbReference>
<evidence type="ECO:0000313" key="3">
    <source>
        <dbReference type="EMBL" id="GAA1782247.1"/>
    </source>
</evidence>
<comment type="caution">
    <text evidence="3">The sequence shown here is derived from an EMBL/GenBank/DDBJ whole genome shotgun (WGS) entry which is preliminary data.</text>
</comment>
<keyword evidence="1" id="KW-1133">Transmembrane helix</keyword>
<dbReference type="Proteomes" id="UP001499938">
    <property type="component" value="Unassembled WGS sequence"/>
</dbReference>
<name>A0ABN2LBE2_9MICO</name>